<organism evidence="4">
    <name type="scientific">Lethocerus distinctifemur</name>
    <dbReference type="NCBI Taxonomy" id="280095"/>
    <lineage>
        <taxon>Eukaryota</taxon>
        <taxon>Metazoa</taxon>
        <taxon>Ecdysozoa</taxon>
        <taxon>Arthropoda</taxon>
        <taxon>Hexapoda</taxon>
        <taxon>Insecta</taxon>
        <taxon>Pterygota</taxon>
        <taxon>Neoptera</taxon>
        <taxon>Paraneoptera</taxon>
        <taxon>Hemiptera</taxon>
        <taxon>Heteroptera</taxon>
        <taxon>Panheteroptera</taxon>
        <taxon>Nepomorpha</taxon>
        <taxon>Belostomatidae</taxon>
        <taxon>Lethocerinae</taxon>
        <taxon>Lethocerus</taxon>
    </lineage>
</organism>
<evidence type="ECO:0000256" key="1">
    <source>
        <dbReference type="SAM" id="Coils"/>
    </source>
</evidence>
<proteinExistence type="evidence at transcript level"/>
<keyword evidence="2" id="KW-0732">Signal</keyword>
<dbReference type="PANTHER" id="PTHR36299:SF3">
    <property type="entry name" value="FI03431P"/>
    <property type="match status" value="1"/>
</dbReference>
<feature type="chain" id="PRO_5014901049" evidence="2">
    <location>
        <begin position="19"/>
        <end position="231"/>
    </location>
</feature>
<evidence type="ECO:0000256" key="2">
    <source>
        <dbReference type="SAM" id="SignalP"/>
    </source>
</evidence>
<feature type="coiled-coil region" evidence="1">
    <location>
        <begin position="26"/>
        <end position="53"/>
    </location>
</feature>
<feature type="signal peptide" evidence="2">
    <location>
        <begin position="1"/>
        <end position="18"/>
    </location>
</feature>
<feature type="domain" description="DUF4773" evidence="3">
    <location>
        <begin position="77"/>
        <end position="195"/>
    </location>
</feature>
<protein>
    <submittedName>
        <fullName evidence="4">Venom protein family 2 protein 1</fullName>
    </submittedName>
</protein>
<reference evidence="4" key="1">
    <citation type="journal article" date="2018" name="Cell. Mol. Life Sci.">
        <title>Giant fish-killing water bug reveals ancient and dynamic venom evolution in Heteroptera.</title>
        <authorList>
            <person name="Walker A.A."/>
            <person name="Hernandez-Vargas M.J."/>
            <person name="Corzo G."/>
            <person name="Fry B.G."/>
            <person name="King G.F."/>
        </authorList>
    </citation>
    <scope>NUCLEOTIDE SEQUENCE</scope>
</reference>
<evidence type="ECO:0000313" key="4">
    <source>
        <dbReference type="EMBL" id="ATU82467.1"/>
    </source>
</evidence>
<evidence type="ECO:0000259" key="3">
    <source>
        <dbReference type="Pfam" id="PF15998"/>
    </source>
</evidence>
<dbReference type="EMBL" id="MF683326">
    <property type="protein sequence ID" value="ATU82467.1"/>
    <property type="molecule type" value="mRNA"/>
</dbReference>
<accession>A0A2K8JLM1</accession>
<dbReference type="PANTHER" id="PTHR36299">
    <property type="entry name" value="AGAP008005-PA"/>
    <property type="match status" value="1"/>
</dbReference>
<dbReference type="Pfam" id="PF15998">
    <property type="entry name" value="DUF4773"/>
    <property type="match status" value="1"/>
</dbReference>
<dbReference type="InterPro" id="IPR031941">
    <property type="entry name" value="DUF4773"/>
</dbReference>
<dbReference type="AlphaFoldDB" id="A0A2K8JLM1"/>
<name>A0A2K8JLM1_9HEMI</name>
<sequence length="231" mass="26080">MAKGMWLLFLACLVGTLAEYVDYDDETLDEEMVRALQEEVAEAKDELATVEAMTTGESARALKDKFKSLKEKIKESCKCENHKTCACCMSKDFKIPIIGSYSLGVCSTIAIDPPNKALNFKLELGPLKLLDKTVSYHKAEEVCKKIEKFKQLEFCLKTSVKESDEKGLSACLIFQANIMDIFNKPLYLPCVNFKNQKLTVDDDVEMVDEGIKVNLKAMWTKFKGLFSKKPK</sequence>
<keyword evidence="1" id="KW-0175">Coiled coil</keyword>